<sequence length="214" mass="24875">MVARIARKEEYAGACRIYLYNEVIVIARERKFTTDDLFRETGHVLLAQGYEGFTFSILAERLQVSRGALYKYYDNKDELISDFMIHEMDRFLAELREIDNCPDFESRFRYLLDLIFKRRTIHQLISSVQQIPRSGNAKVKANLARLDQLHLDMYARLGSFVGQGRREGKLRSHLPDGLVLGFIFQSIMIPNHSGIPYEEWVAAIEDIIRHGIMA</sequence>
<reference evidence="7 8" key="1">
    <citation type="submission" date="2021-04" db="EMBL/GenBank/DDBJ databases">
        <authorList>
            <person name="Rakotoarivonina H."/>
        </authorList>
    </citation>
    <scope>NUCLEOTIDE SEQUENCE [LARGE SCALE GENOMIC DNA]</scope>
    <source>
        <strain evidence="7 8">XE</strain>
    </source>
</reference>
<evidence type="ECO:0000256" key="1">
    <source>
        <dbReference type="ARBA" id="ARBA00022491"/>
    </source>
</evidence>
<protein>
    <submittedName>
        <fullName evidence="7">CprA protein</fullName>
    </submittedName>
</protein>
<feature type="domain" description="HTH tetR-type" evidence="6">
    <location>
        <begin position="31"/>
        <end position="91"/>
    </location>
</feature>
<dbReference type="Gene3D" id="1.10.357.10">
    <property type="entry name" value="Tetracycline Repressor, domain 2"/>
    <property type="match status" value="1"/>
</dbReference>
<keyword evidence="3 5" id="KW-0238">DNA-binding</keyword>
<keyword evidence="4" id="KW-0804">Transcription</keyword>
<dbReference type="SUPFAM" id="SSF46689">
    <property type="entry name" value="Homeodomain-like"/>
    <property type="match status" value="1"/>
</dbReference>
<keyword evidence="1" id="KW-0678">Repressor</keyword>
<accession>A0ABM8V4U3</accession>
<organism evidence="7 8">
    <name type="scientific">Thermobacillus xylanilyticus</name>
    <dbReference type="NCBI Taxonomy" id="76633"/>
    <lineage>
        <taxon>Bacteria</taxon>
        <taxon>Bacillati</taxon>
        <taxon>Bacillota</taxon>
        <taxon>Bacilli</taxon>
        <taxon>Bacillales</taxon>
        <taxon>Paenibacillaceae</taxon>
        <taxon>Thermobacillus</taxon>
    </lineage>
</organism>
<keyword evidence="2" id="KW-0805">Transcription regulation</keyword>
<gene>
    <name evidence="7" type="primary">txxe 2192-cprA</name>
    <name evidence="7" type="ORF">TXXE_11055</name>
</gene>
<name>A0ABM8V4U3_THEXY</name>
<comment type="caution">
    <text evidence="7">The sequence shown here is derived from an EMBL/GenBank/DDBJ whole genome shotgun (WGS) entry which is preliminary data.</text>
</comment>
<evidence type="ECO:0000256" key="5">
    <source>
        <dbReference type="PROSITE-ProRule" id="PRU00335"/>
    </source>
</evidence>
<dbReference type="Pfam" id="PF00440">
    <property type="entry name" value="TetR_N"/>
    <property type="match status" value="1"/>
</dbReference>
<evidence type="ECO:0000256" key="4">
    <source>
        <dbReference type="ARBA" id="ARBA00023163"/>
    </source>
</evidence>
<dbReference type="EMBL" id="CAJRAY010000049">
    <property type="protein sequence ID" value="CAG5087565.1"/>
    <property type="molecule type" value="Genomic_DNA"/>
</dbReference>
<keyword evidence="8" id="KW-1185">Reference proteome</keyword>
<evidence type="ECO:0000259" key="6">
    <source>
        <dbReference type="PROSITE" id="PS50977"/>
    </source>
</evidence>
<proteinExistence type="predicted"/>
<dbReference type="PANTHER" id="PTHR30055:SF175">
    <property type="entry name" value="HTH-TYPE TRANSCRIPTIONAL REPRESSOR KSTR2"/>
    <property type="match status" value="1"/>
</dbReference>
<feature type="DNA-binding region" description="H-T-H motif" evidence="5">
    <location>
        <begin position="54"/>
        <end position="73"/>
    </location>
</feature>
<dbReference type="InterPro" id="IPR050109">
    <property type="entry name" value="HTH-type_TetR-like_transc_reg"/>
</dbReference>
<dbReference type="Proteomes" id="UP000681526">
    <property type="component" value="Unassembled WGS sequence"/>
</dbReference>
<dbReference type="InterPro" id="IPR001647">
    <property type="entry name" value="HTH_TetR"/>
</dbReference>
<dbReference type="InterPro" id="IPR009057">
    <property type="entry name" value="Homeodomain-like_sf"/>
</dbReference>
<evidence type="ECO:0000256" key="3">
    <source>
        <dbReference type="ARBA" id="ARBA00023125"/>
    </source>
</evidence>
<evidence type="ECO:0000313" key="7">
    <source>
        <dbReference type="EMBL" id="CAG5087565.1"/>
    </source>
</evidence>
<dbReference type="PROSITE" id="PS50977">
    <property type="entry name" value="HTH_TETR_2"/>
    <property type="match status" value="1"/>
</dbReference>
<dbReference type="PANTHER" id="PTHR30055">
    <property type="entry name" value="HTH-TYPE TRANSCRIPTIONAL REGULATOR RUTR"/>
    <property type="match status" value="1"/>
</dbReference>
<evidence type="ECO:0000256" key="2">
    <source>
        <dbReference type="ARBA" id="ARBA00023015"/>
    </source>
</evidence>
<evidence type="ECO:0000313" key="8">
    <source>
        <dbReference type="Proteomes" id="UP000681526"/>
    </source>
</evidence>